<reference evidence="3 4" key="1">
    <citation type="submission" date="2021-08" db="EMBL/GenBank/DDBJ databases">
        <authorList>
            <person name="Peeters C."/>
        </authorList>
    </citation>
    <scope>NUCLEOTIDE SEQUENCE [LARGE SCALE GENOMIC DNA]</scope>
    <source>
        <strain evidence="3 4">LMG 32289</strain>
    </source>
</reference>
<feature type="region of interest" description="Disordered" evidence="1">
    <location>
        <begin position="27"/>
        <end position="50"/>
    </location>
</feature>
<comment type="caution">
    <text evidence="3">The sequence shown here is derived from an EMBL/GenBank/DDBJ whole genome shotgun (WGS) entry which is preliminary data.</text>
</comment>
<dbReference type="SMART" id="SM00271">
    <property type="entry name" value="DnaJ"/>
    <property type="match status" value="1"/>
</dbReference>
<organism evidence="3 4">
    <name type="scientific">Cupriavidus pampae</name>
    <dbReference type="NCBI Taxonomy" id="659251"/>
    <lineage>
        <taxon>Bacteria</taxon>
        <taxon>Pseudomonadati</taxon>
        <taxon>Pseudomonadota</taxon>
        <taxon>Betaproteobacteria</taxon>
        <taxon>Burkholderiales</taxon>
        <taxon>Burkholderiaceae</taxon>
        <taxon>Cupriavidus</taxon>
    </lineage>
</organism>
<dbReference type="CDD" id="cd06257">
    <property type="entry name" value="DnaJ"/>
    <property type="match status" value="1"/>
</dbReference>
<evidence type="ECO:0000313" key="4">
    <source>
        <dbReference type="Proteomes" id="UP000706525"/>
    </source>
</evidence>
<accession>A0ABM8WI01</accession>
<name>A0ABM8WI01_9BURK</name>
<dbReference type="EMBL" id="CAJZAG010000002">
    <property type="protein sequence ID" value="CAG9166735.1"/>
    <property type="molecule type" value="Genomic_DNA"/>
</dbReference>
<dbReference type="InterPro" id="IPR036869">
    <property type="entry name" value="J_dom_sf"/>
</dbReference>
<dbReference type="Proteomes" id="UP000706525">
    <property type="component" value="Unassembled WGS sequence"/>
</dbReference>
<dbReference type="InterPro" id="IPR001623">
    <property type="entry name" value="DnaJ_domain"/>
</dbReference>
<dbReference type="PROSITE" id="PS50076">
    <property type="entry name" value="DNAJ_2"/>
    <property type="match status" value="1"/>
</dbReference>
<gene>
    <name evidence="3" type="primary">djlA</name>
    <name evidence="3" type="ORF">LMG32289_01157</name>
</gene>
<protein>
    <submittedName>
        <fullName evidence="3">Co-chaperone protein DjlA</fullName>
    </submittedName>
</protein>
<evidence type="ECO:0000313" key="3">
    <source>
        <dbReference type="EMBL" id="CAG9166735.1"/>
    </source>
</evidence>
<dbReference type="PRINTS" id="PR00625">
    <property type="entry name" value="JDOMAIN"/>
</dbReference>
<dbReference type="Pfam" id="PF00226">
    <property type="entry name" value="DnaJ"/>
    <property type="match status" value="1"/>
</dbReference>
<sequence length="119" mass="13431">MRIFALVVGAMVGFWLISLALDRRKPNFEASRPDPATRQDAQLPGMRSAPESELMTDACRVLELGQPFTEQELLAAYQKQISQYHPDKVRDLGPELREVADRKTKEINAALDVLQGHTR</sequence>
<evidence type="ECO:0000256" key="1">
    <source>
        <dbReference type="SAM" id="MobiDB-lite"/>
    </source>
</evidence>
<feature type="domain" description="J" evidence="2">
    <location>
        <begin position="57"/>
        <end position="119"/>
    </location>
</feature>
<dbReference type="RefSeq" id="WP_223983118.1">
    <property type="nucleotide sequence ID" value="NZ_CAJZAG010000002.1"/>
</dbReference>
<evidence type="ECO:0000259" key="2">
    <source>
        <dbReference type="PROSITE" id="PS50076"/>
    </source>
</evidence>
<dbReference type="Gene3D" id="1.10.287.110">
    <property type="entry name" value="DnaJ domain"/>
    <property type="match status" value="1"/>
</dbReference>
<keyword evidence="4" id="KW-1185">Reference proteome</keyword>
<proteinExistence type="predicted"/>
<feature type="compositionally biased region" description="Basic and acidic residues" evidence="1">
    <location>
        <begin position="27"/>
        <end position="37"/>
    </location>
</feature>
<dbReference type="SUPFAM" id="SSF46565">
    <property type="entry name" value="Chaperone J-domain"/>
    <property type="match status" value="1"/>
</dbReference>